<dbReference type="Pfam" id="PF26133">
    <property type="entry name" value="DUF8039"/>
    <property type="match status" value="1"/>
</dbReference>
<organism evidence="3 4">
    <name type="scientific">Panicum virgatum</name>
    <name type="common">Blackwell switchgrass</name>
    <dbReference type="NCBI Taxonomy" id="38727"/>
    <lineage>
        <taxon>Eukaryota</taxon>
        <taxon>Viridiplantae</taxon>
        <taxon>Streptophyta</taxon>
        <taxon>Embryophyta</taxon>
        <taxon>Tracheophyta</taxon>
        <taxon>Spermatophyta</taxon>
        <taxon>Magnoliopsida</taxon>
        <taxon>Liliopsida</taxon>
        <taxon>Poales</taxon>
        <taxon>Poaceae</taxon>
        <taxon>PACMAD clade</taxon>
        <taxon>Panicoideae</taxon>
        <taxon>Panicodae</taxon>
        <taxon>Paniceae</taxon>
        <taxon>Panicinae</taxon>
        <taxon>Panicum</taxon>
        <taxon>Panicum sect. Hiantes</taxon>
    </lineage>
</organism>
<feature type="compositionally biased region" description="Pro residues" evidence="1">
    <location>
        <begin position="101"/>
        <end position="119"/>
    </location>
</feature>
<reference evidence="3" key="1">
    <citation type="submission" date="2020-05" db="EMBL/GenBank/DDBJ databases">
        <title>WGS assembly of Panicum virgatum.</title>
        <authorList>
            <person name="Lovell J.T."/>
            <person name="Jenkins J."/>
            <person name="Shu S."/>
            <person name="Juenger T.E."/>
            <person name="Schmutz J."/>
        </authorList>
    </citation>
    <scope>NUCLEOTIDE SEQUENCE</scope>
    <source>
        <strain evidence="3">AP13</strain>
    </source>
</reference>
<evidence type="ECO:0000256" key="1">
    <source>
        <dbReference type="SAM" id="MobiDB-lite"/>
    </source>
</evidence>
<protein>
    <recommendedName>
        <fullName evidence="2">DUF8039 domain-containing protein</fullName>
    </recommendedName>
</protein>
<proteinExistence type="predicted"/>
<dbReference type="PANTHER" id="PTHR33018:SF34">
    <property type="entry name" value="OS02G0472350 PROTEIN"/>
    <property type="match status" value="1"/>
</dbReference>
<gene>
    <name evidence="3" type="ORF">PVAP13_8KG029451</name>
</gene>
<comment type="caution">
    <text evidence="3">The sequence shown here is derived from an EMBL/GenBank/DDBJ whole genome shotgun (WGS) entry which is preliminary data.</text>
</comment>
<dbReference type="PANTHER" id="PTHR33018">
    <property type="entry name" value="OS10G0338966 PROTEIN-RELATED"/>
    <property type="match status" value="1"/>
</dbReference>
<name>A0A8T0PLV0_PANVG</name>
<dbReference type="Proteomes" id="UP000823388">
    <property type="component" value="Chromosome 8K"/>
</dbReference>
<sequence length="300" mass="33412">MPTPCELHVRARNISIHVTIGSALPLNPSTIIHGRPIPPGYTSVTVEQIVGNNEDLELDFVGGDGEKALGDALHGVVLWHKADIKLTARTTAPVQTDRPSPRSPSPPSPQPPPSPPSPPAQRATSTPTPPNPEKGKKKTTSLPAAGPSKKKQKTVERKLTYEKTAEELEEETARYIKEQLKPKVPPPREKGLEKFVKNNKRRGQWRPELNVNMDYPCARQQQGTDWCGYYVCDYLHIMTPCRKATDEDTRMSQMGDECYSTDRINAVCEQLAGFILNEFLDPRGEFYHDGHIHRGLPLTS</sequence>
<evidence type="ECO:0000313" key="4">
    <source>
        <dbReference type="Proteomes" id="UP000823388"/>
    </source>
</evidence>
<dbReference type="EMBL" id="CM029051">
    <property type="protein sequence ID" value="KAG2560046.1"/>
    <property type="molecule type" value="Genomic_DNA"/>
</dbReference>
<dbReference type="InterPro" id="IPR058352">
    <property type="entry name" value="DUF8039"/>
</dbReference>
<dbReference type="AlphaFoldDB" id="A0A8T0PLV0"/>
<keyword evidence="4" id="KW-1185">Reference proteome</keyword>
<accession>A0A8T0PLV0</accession>
<evidence type="ECO:0000259" key="2">
    <source>
        <dbReference type="Pfam" id="PF26133"/>
    </source>
</evidence>
<feature type="domain" description="DUF8039" evidence="2">
    <location>
        <begin position="2"/>
        <end position="86"/>
    </location>
</feature>
<feature type="region of interest" description="Disordered" evidence="1">
    <location>
        <begin position="88"/>
        <end position="158"/>
    </location>
</feature>
<evidence type="ECO:0000313" key="3">
    <source>
        <dbReference type="EMBL" id="KAG2560046.1"/>
    </source>
</evidence>